<dbReference type="SUPFAM" id="SSF56925">
    <property type="entry name" value="OMPA-like"/>
    <property type="match status" value="1"/>
</dbReference>
<dbReference type="AlphaFoldDB" id="A0A3L7JDR5"/>
<feature type="compositionally biased region" description="Basic and acidic residues" evidence="1">
    <location>
        <begin position="83"/>
        <end position="100"/>
    </location>
</feature>
<dbReference type="Proteomes" id="UP000281094">
    <property type="component" value="Unassembled WGS sequence"/>
</dbReference>
<evidence type="ECO:0008006" key="5">
    <source>
        <dbReference type="Google" id="ProtNLM"/>
    </source>
</evidence>
<protein>
    <recommendedName>
        <fullName evidence="5">Outer membrane beta-barrel protein</fullName>
    </recommendedName>
</protein>
<dbReference type="Pfam" id="PF10082">
    <property type="entry name" value="BBP2_2"/>
    <property type="match status" value="1"/>
</dbReference>
<proteinExistence type="predicted"/>
<keyword evidence="2" id="KW-0732">Signal</keyword>
<evidence type="ECO:0000256" key="1">
    <source>
        <dbReference type="SAM" id="MobiDB-lite"/>
    </source>
</evidence>
<evidence type="ECO:0000313" key="4">
    <source>
        <dbReference type="Proteomes" id="UP000281094"/>
    </source>
</evidence>
<feature type="compositionally biased region" description="Low complexity" evidence="1">
    <location>
        <begin position="138"/>
        <end position="159"/>
    </location>
</feature>
<dbReference type="InterPro" id="IPR011250">
    <property type="entry name" value="OMP/PagP_B-barrel"/>
</dbReference>
<comment type="caution">
    <text evidence="3">The sequence shown here is derived from an EMBL/GenBank/DDBJ whole genome shotgun (WGS) entry which is preliminary data.</text>
</comment>
<dbReference type="InterPro" id="IPR018759">
    <property type="entry name" value="BBP2_2"/>
</dbReference>
<feature type="region of interest" description="Disordered" evidence="1">
    <location>
        <begin position="63"/>
        <end position="204"/>
    </location>
</feature>
<feature type="signal peptide" evidence="2">
    <location>
        <begin position="1"/>
        <end position="30"/>
    </location>
</feature>
<organism evidence="3 4">
    <name type="scientific">Notoacmeibacter ruber</name>
    <dbReference type="NCBI Taxonomy" id="2670375"/>
    <lineage>
        <taxon>Bacteria</taxon>
        <taxon>Pseudomonadati</taxon>
        <taxon>Pseudomonadota</taxon>
        <taxon>Alphaproteobacteria</taxon>
        <taxon>Hyphomicrobiales</taxon>
        <taxon>Notoacmeibacteraceae</taxon>
        <taxon>Notoacmeibacter</taxon>
    </lineage>
</organism>
<evidence type="ECO:0000313" key="3">
    <source>
        <dbReference type="EMBL" id="RLQ88459.1"/>
    </source>
</evidence>
<dbReference type="RefSeq" id="WP_121645427.1">
    <property type="nucleotide sequence ID" value="NZ_RCWN01000001.1"/>
</dbReference>
<feature type="compositionally biased region" description="Basic and acidic residues" evidence="1">
    <location>
        <begin position="169"/>
        <end position="184"/>
    </location>
</feature>
<feature type="chain" id="PRO_5018269227" description="Outer membrane beta-barrel protein" evidence="2">
    <location>
        <begin position="31"/>
        <end position="603"/>
    </location>
</feature>
<name>A0A3L7JDR5_9HYPH</name>
<reference evidence="3 4" key="1">
    <citation type="submission" date="2018-10" db="EMBL/GenBank/DDBJ databases">
        <title>Notoacmeibacter sp. M2BS9Y-3-1, whole genome shotgun sequence.</title>
        <authorList>
            <person name="Tuo L."/>
        </authorList>
    </citation>
    <scope>NUCLEOTIDE SEQUENCE [LARGE SCALE GENOMIC DNA]</scope>
    <source>
        <strain evidence="3 4">M2BS9Y-3-1</strain>
    </source>
</reference>
<gene>
    <name evidence="3" type="ORF">D8780_09820</name>
</gene>
<sequence>MRNPHSSPLKHVRLCVLTVLFAFGPAAANAQDDSTILAQAEPRGTLADILEEQQRIIDQNLLADTPLPSPIEEADRQGAGPFGDREVPSPRSRPRYDESRSGSFGDRSAEDLPDDNEAAPPRLQRQAERSRPSFTSGPGRQRPSAAARPARSATPALSSQRRTSLEGGEEQRPAETDTSGRSDSESLATGSIRQGPVLSPDADDFKRTARIGSIDGNEANTEYQEADEIFQAVGFRAGGMVLRPSIESGMTVTDNVNLTPEGEGAVLSETTLRIEAATEGSDDTASLNGFLTYEKSISGADFSEPEGGVNASAQYGLTSDLRLNATAFYAGKYEGAEAPFGTVAPDTSSFEHSFGSSVGIEKYEGPARYAMTGEVERTAYSDADSASGTVSQDDRNTTLLNLRLRAGYEISPALVPFVEMEIGRRFYDNEVDASGFERSSDRYALRGGVEIDLSEKLRGEIAAGYITERTDDDDLADVDGFSIEGSLAWSPMRGTDVALGLRTEVEGATGTGASGSLLRGVDLTITRQLRADLEVAADFTAERRDYVETDDEDTILSAQLGATYWLNRSAAIIGRILHERQTSTLPDRDYKANSAFLGIRLQR</sequence>
<accession>A0A3L7JDR5</accession>
<keyword evidence="4" id="KW-1185">Reference proteome</keyword>
<dbReference type="EMBL" id="RCWN01000001">
    <property type="protein sequence ID" value="RLQ88459.1"/>
    <property type="molecule type" value="Genomic_DNA"/>
</dbReference>
<evidence type="ECO:0000256" key="2">
    <source>
        <dbReference type="SAM" id="SignalP"/>
    </source>
</evidence>